<proteinExistence type="predicted"/>
<dbReference type="EMBL" id="JACASE010000016">
    <property type="protein sequence ID" value="KAF6401406.1"/>
    <property type="molecule type" value="Genomic_DNA"/>
</dbReference>
<accession>A0A7J8BSH0</accession>
<keyword evidence="3" id="KW-1185">Reference proteome</keyword>
<dbReference type="Proteomes" id="UP000593571">
    <property type="component" value="Unassembled WGS sequence"/>
</dbReference>
<feature type="region of interest" description="Disordered" evidence="1">
    <location>
        <begin position="160"/>
        <end position="207"/>
    </location>
</feature>
<evidence type="ECO:0000256" key="1">
    <source>
        <dbReference type="SAM" id="MobiDB-lite"/>
    </source>
</evidence>
<organism evidence="2 3">
    <name type="scientific">Rousettus aegyptiacus</name>
    <name type="common">Egyptian fruit bat</name>
    <name type="synonym">Pteropus aegyptiacus</name>
    <dbReference type="NCBI Taxonomy" id="9407"/>
    <lineage>
        <taxon>Eukaryota</taxon>
        <taxon>Metazoa</taxon>
        <taxon>Chordata</taxon>
        <taxon>Craniata</taxon>
        <taxon>Vertebrata</taxon>
        <taxon>Euteleostomi</taxon>
        <taxon>Mammalia</taxon>
        <taxon>Eutheria</taxon>
        <taxon>Laurasiatheria</taxon>
        <taxon>Chiroptera</taxon>
        <taxon>Yinpterochiroptera</taxon>
        <taxon>Pteropodoidea</taxon>
        <taxon>Pteropodidae</taxon>
        <taxon>Rousettinae</taxon>
        <taxon>Rousettus</taxon>
    </lineage>
</organism>
<name>A0A7J8BSH0_ROUAE</name>
<comment type="caution">
    <text evidence="2">The sequence shown here is derived from an EMBL/GenBank/DDBJ whole genome shotgun (WGS) entry which is preliminary data.</text>
</comment>
<sequence>MRRSMGCGWRRQGGIQWPVFYGEFLPPLNFLHSVLAAPRPPTPVGLGSGTTRASFSESPLGMLGWGVEGVAGWQKRRCPCIVGPPETGHGGARLCVRVQDRAVWGRTGRMDSLPCAPSALWPTMLVWETTPSFSRCLSLNFCHLELGRCPGRARGAAASLTAGNRSPLGGGPRTRWEFARRGRPEPSAPLTPPGRRPQRPGKQLGGV</sequence>
<evidence type="ECO:0000313" key="3">
    <source>
        <dbReference type="Proteomes" id="UP000593571"/>
    </source>
</evidence>
<evidence type="ECO:0000313" key="2">
    <source>
        <dbReference type="EMBL" id="KAF6401406.1"/>
    </source>
</evidence>
<reference evidence="2 3" key="1">
    <citation type="journal article" date="2020" name="Nature">
        <title>Six reference-quality genomes reveal evolution of bat adaptations.</title>
        <authorList>
            <person name="Jebb D."/>
            <person name="Huang Z."/>
            <person name="Pippel M."/>
            <person name="Hughes G.M."/>
            <person name="Lavrichenko K."/>
            <person name="Devanna P."/>
            <person name="Winkler S."/>
            <person name="Jermiin L.S."/>
            <person name="Skirmuntt E.C."/>
            <person name="Katzourakis A."/>
            <person name="Burkitt-Gray L."/>
            <person name="Ray D.A."/>
            <person name="Sullivan K.A.M."/>
            <person name="Roscito J.G."/>
            <person name="Kirilenko B.M."/>
            <person name="Davalos L.M."/>
            <person name="Corthals A.P."/>
            <person name="Power M.L."/>
            <person name="Jones G."/>
            <person name="Ransome R.D."/>
            <person name="Dechmann D.K.N."/>
            <person name="Locatelli A.G."/>
            <person name="Puechmaille S.J."/>
            <person name="Fedrigo O."/>
            <person name="Jarvis E.D."/>
            <person name="Hiller M."/>
            <person name="Vernes S.C."/>
            <person name="Myers E.W."/>
            <person name="Teeling E.C."/>
        </authorList>
    </citation>
    <scope>NUCLEOTIDE SEQUENCE [LARGE SCALE GENOMIC DNA]</scope>
    <source>
        <strain evidence="2">MRouAeg1</strain>
        <tissue evidence="2">Muscle</tissue>
    </source>
</reference>
<gene>
    <name evidence="2" type="ORF">HJG63_009514</name>
</gene>
<protein>
    <submittedName>
        <fullName evidence="2">Uncharacterized protein</fullName>
    </submittedName>
</protein>
<dbReference type="AlphaFoldDB" id="A0A7J8BSH0"/>
<feature type="compositionally biased region" description="Pro residues" evidence="1">
    <location>
        <begin position="186"/>
        <end position="195"/>
    </location>
</feature>
<feature type="compositionally biased region" description="Basic and acidic residues" evidence="1">
    <location>
        <begin position="174"/>
        <end position="184"/>
    </location>
</feature>